<reference evidence="2 3" key="1">
    <citation type="journal article" date="2010" name="Nature">
        <title>Comparative genomics reveals mobile pathogenicity chromosomes in Fusarium.</title>
        <authorList>
            <person name="Ma L.J."/>
            <person name="van der Does H.C."/>
            <person name="Borkovich K.A."/>
            <person name="Coleman J.J."/>
            <person name="Daboussi M.J."/>
            <person name="Di Pietro A."/>
            <person name="Dufresne M."/>
            <person name="Freitag M."/>
            <person name="Grabherr M."/>
            <person name="Henrissat B."/>
            <person name="Houterman P.M."/>
            <person name="Kang S."/>
            <person name="Shim W.B."/>
            <person name="Woloshuk C."/>
            <person name="Xie X."/>
            <person name="Xu J.R."/>
            <person name="Antoniw J."/>
            <person name="Baker S.E."/>
            <person name="Bluhm B.H."/>
            <person name="Breakspear A."/>
            <person name="Brown D.W."/>
            <person name="Butchko R.A."/>
            <person name="Chapman S."/>
            <person name="Coulson R."/>
            <person name="Coutinho P.M."/>
            <person name="Danchin E.G."/>
            <person name="Diener A."/>
            <person name="Gale L.R."/>
            <person name="Gardiner D.M."/>
            <person name="Goff S."/>
            <person name="Hammond-Kosack K.E."/>
            <person name="Hilburn K."/>
            <person name="Hua-Van A."/>
            <person name="Jonkers W."/>
            <person name="Kazan K."/>
            <person name="Kodira C.D."/>
            <person name="Koehrsen M."/>
            <person name="Kumar L."/>
            <person name="Lee Y.H."/>
            <person name="Li L."/>
            <person name="Manners J.M."/>
            <person name="Miranda-Saavedra D."/>
            <person name="Mukherjee M."/>
            <person name="Park G."/>
            <person name="Park J."/>
            <person name="Park S.Y."/>
            <person name="Proctor R.H."/>
            <person name="Regev A."/>
            <person name="Ruiz-Roldan M.C."/>
            <person name="Sain D."/>
            <person name="Sakthikumar S."/>
            <person name="Sykes S."/>
            <person name="Schwartz D.C."/>
            <person name="Turgeon B.G."/>
            <person name="Wapinski I."/>
            <person name="Yoder O."/>
            <person name="Young S."/>
            <person name="Zeng Q."/>
            <person name="Zhou S."/>
            <person name="Galagan J."/>
            <person name="Cuomo C.A."/>
            <person name="Kistler H.C."/>
            <person name="Rep M."/>
        </authorList>
    </citation>
    <scope>NUCLEOTIDE SEQUENCE [LARGE SCALE GENOMIC DNA]</scope>
    <source>
        <strain evidence="3">M3125 / FGSC 7600</strain>
    </source>
</reference>
<dbReference type="InterPro" id="IPR046624">
    <property type="entry name" value="CSS2_C"/>
</dbReference>
<gene>
    <name evidence="2" type="ORF">FVEG_12410</name>
</gene>
<evidence type="ECO:0000313" key="2">
    <source>
        <dbReference type="EMBL" id="EWG54118.1"/>
    </source>
</evidence>
<sequence>MGWFLGYRRSDCEKGSMRCFYLLEPTVITCASRVVPFHPCPRMKTLVQSIYIRSTTNNQQLEPTTNTINFLNHSKNQNCWEATKTREISETSNNRKQSLPKHKKAILSPRYTYSLHPSNQYYGGSSVLTPHLHFRRRRSHHTHLIRTMVNLSKTWVTCLAFSLVEPSLGLHNKQGQRVGYNPLVKQWNGPDSNLTATLDLVDPGHVSVFEKRRHIDVTAWATVALAAGTTILAAEAGMNIYKQVADIIKSKSNHNSCSMTTGTDSNGHIIEGYAYLATTSGHDCKTTAETKTILAAVKDCADWQHKHGAIMGCCVLSHGGTWKGHLRLTSQPNKYPAHAVNCD</sequence>
<accession>W7MRM8</accession>
<dbReference type="OrthoDB" id="5059029at2759"/>
<organism evidence="2 3">
    <name type="scientific">Gibberella moniliformis (strain M3125 / FGSC 7600)</name>
    <name type="common">Maize ear and stalk rot fungus</name>
    <name type="synonym">Fusarium verticillioides</name>
    <dbReference type="NCBI Taxonomy" id="334819"/>
    <lineage>
        <taxon>Eukaryota</taxon>
        <taxon>Fungi</taxon>
        <taxon>Dikarya</taxon>
        <taxon>Ascomycota</taxon>
        <taxon>Pezizomycotina</taxon>
        <taxon>Sordariomycetes</taxon>
        <taxon>Hypocreomycetidae</taxon>
        <taxon>Hypocreales</taxon>
        <taxon>Nectriaceae</taxon>
        <taxon>Fusarium</taxon>
        <taxon>Fusarium fujikuroi species complex</taxon>
    </lineage>
</organism>
<evidence type="ECO:0000259" key="1">
    <source>
        <dbReference type="Pfam" id="PF20521"/>
    </source>
</evidence>
<dbReference type="Pfam" id="PF20521">
    <property type="entry name" value="DUF6736"/>
    <property type="match status" value="1"/>
</dbReference>
<dbReference type="KEGG" id="fvr:FVEG_12410"/>
<dbReference type="EMBL" id="CM000581">
    <property type="protein sequence ID" value="EWG54118.1"/>
    <property type="molecule type" value="Genomic_DNA"/>
</dbReference>
<dbReference type="eggNOG" id="ENOG502SEP1">
    <property type="taxonomic scope" value="Eukaryota"/>
</dbReference>
<dbReference type="Proteomes" id="UP000009096">
    <property type="component" value="Chromosome 4"/>
</dbReference>
<evidence type="ECO:0000313" key="3">
    <source>
        <dbReference type="Proteomes" id="UP000009096"/>
    </source>
</evidence>
<name>W7MRM8_GIBM7</name>
<dbReference type="RefSeq" id="XP_018760309.1">
    <property type="nucleotide sequence ID" value="XM_018901757.1"/>
</dbReference>
<dbReference type="EMBL" id="DS022260">
    <property type="protein sequence ID" value="EWG54118.1"/>
    <property type="molecule type" value="Genomic_DNA"/>
</dbReference>
<protein>
    <recommendedName>
        <fullName evidence="1">Secreted protein CSS2 C-terminal domain-containing protein</fullName>
    </recommendedName>
</protein>
<dbReference type="VEuPathDB" id="FungiDB:FVEG_12410"/>
<proteinExistence type="predicted"/>
<feature type="domain" description="Secreted protein CSS2 C-terminal" evidence="1">
    <location>
        <begin position="209"/>
        <end position="331"/>
    </location>
</feature>
<keyword evidence="3" id="KW-1185">Reference proteome</keyword>
<dbReference type="GeneID" id="30069857"/>
<dbReference type="AlphaFoldDB" id="W7MRM8"/>